<accession>A0A6B9WTR6</accession>
<comment type="subcellular location">
    <subcellularLocation>
        <location evidence="1">Virion</location>
    </subcellularLocation>
</comment>
<dbReference type="PROSITE" id="PS51688">
    <property type="entry name" value="ICA"/>
    <property type="match status" value="1"/>
</dbReference>
<reference evidence="6" key="1">
    <citation type="submission" date="2019-12" db="EMBL/GenBank/DDBJ databases">
        <authorList>
            <person name="Olsen N.S."/>
            <person name="Junco L.M.F."/>
            <person name="Kot W."/>
            <person name="Hansen L.H."/>
        </authorList>
    </citation>
    <scope>NUCLEOTIDE SEQUENCE [LARGE SCALE GENOMIC DNA]</scope>
</reference>
<dbReference type="CDD" id="cd19958">
    <property type="entry name" value="pyocin_knob"/>
    <property type="match status" value="1"/>
</dbReference>
<gene>
    <name evidence="5" type="ORF">welsh_11</name>
</gene>
<evidence type="ECO:0000256" key="2">
    <source>
        <dbReference type="ARBA" id="ARBA00022732"/>
    </source>
</evidence>
<sequence>MAAGTLSVTNNSKAVVGVGTTFTAFKAGDFLTLVVGQVPYTVAIASVESATALTLVLPFDGPTATGLAWDGVKRDTMSLATMGVTVQAQKALRLMIADENNWRAIFGEEEEISVTLPNGQVVQGMSWGYLSKLLKDVDPVELQAIADQTITAKNQAQGFRNEAEGFKNTANTAKEAAVAAKTAAETAQGKAETATAAAESAKTAAETAKSQAVTAKDQAKGFRDEAEGFANSADASQKVPYAGVTVNPPTGVRDMLKRLRDSVKGGFWRVDDISQFQAGDMTPFRYGPGVCGGAGDTFFAINVDWRTSRVKVFSGNNNAINGSSGSVSAIELAKLGANGGVAIADGGTGASDDQGARKNLQAMHERQASLNTEDLNVLQGDKAGFYYQSMSADATPERNYPINMAGCLLVQRSGANDPKSCVQTYTAYGNGRRWIRWLGNATTGPWSQWYELYNAGSSPTFSGVVAGSSVEARGNEKRAVLRTWPNDVSVSNSASNKFLQLRDNGELAYDNKLIAYDGLAASGTFAMTVPSIKVTTANGGFRIDGTTATNNQPLHVTGYNSAGTRLWFLGKDTGTNALFLNDVTSSKVELITDGVVLGTKDFAGKAYVQAASLEIDRPSGKYFKMLNDGNSSHPATFKLWGNGSDRASVIECGFDNGPGWVFYAQYNGDGTRQMNVNGTVNCTTVNQSSDRELKDNIKPIENARAGLAKMGGYTYTLKKDGMPYAGVIAQEVMDVVPEAVSTFEDYEYLAGPTKDGEELVGRQRFFQVDYGAIAAYAVQVCKEQEEELVSLRSELEELKAAVAALTKA</sequence>
<dbReference type="Pfam" id="PF13884">
    <property type="entry name" value="Peptidase_S74"/>
    <property type="match status" value="1"/>
</dbReference>
<name>A0A6B9WTR6_9CAUD</name>
<evidence type="ECO:0000256" key="3">
    <source>
        <dbReference type="SAM" id="Coils"/>
    </source>
</evidence>
<evidence type="ECO:0000313" key="6">
    <source>
        <dbReference type="Proteomes" id="UP000464697"/>
    </source>
</evidence>
<keyword evidence="2" id="KW-1227">Viral tail protein</keyword>
<feature type="coiled-coil region" evidence="3">
    <location>
        <begin position="781"/>
        <end position="808"/>
    </location>
</feature>
<dbReference type="EMBL" id="MN850589">
    <property type="protein sequence ID" value="QHR68086.1"/>
    <property type="molecule type" value="Genomic_DNA"/>
</dbReference>
<evidence type="ECO:0000256" key="1">
    <source>
        <dbReference type="ARBA" id="ARBA00004328"/>
    </source>
</evidence>
<organism evidence="5 6">
    <name type="scientific">Escherichia phage welsh</name>
    <dbReference type="NCBI Taxonomy" id="2696462"/>
    <lineage>
        <taxon>Viruses</taxon>
        <taxon>Duplodnaviria</taxon>
        <taxon>Heunggongvirae</taxon>
        <taxon>Uroviricota</taxon>
        <taxon>Caudoviricetes</taxon>
        <taxon>Dhillonvirus</taxon>
        <taxon>Dhillonvirus welsh</taxon>
    </lineage>
</organism>
<dbReference type="Proteomes" id="UP000464697">
    <property type="component" value="Segment"/>
</dbReference>
<keyword evidence="3" id="KW-0175">Coiled coil</keyword>
<dbReference type="InterPro" id="IPR030392">
    <property type="entry name" value="S74_ICA"/>
</dbReference>
<proteinExistence type="predicted"/>
<dbReference type="GO" id="GO:0098015">
    <property type="term" value="C:virus tail"/>
    <property type="evidence" value="ECO:0007669"/>
    <property type="project" value="UniProtKB-KW"/>
</dbReference>
<evidence type="ECO:0000259" key="4">
    <source>
        <dbReference type="PROSITE" id="PS51688"/>
    </source>
</evidence>
<keyword evidence="2" id="KW-0946">Virion</keyword>
<keyword evidence="6" id="KW-1185">Reference proteome</keyword>
<feature type="domain" description="Peptidase S74" evidence="4">
    <location>
        <begin position="689"/>
        <end position="795"/>
    </location>
</feature>
<evidence type="ECO:0000313" key="5">
    <source>
        <dbReference type="EMBL" id="QHR68086.1"/>
    </source>
</evidence>
<protein>
    <recommendedName>
        <fullName evidence="4">Peptidase S74 domain-containing protein</fullName>
    </recommendedName>
</protein>